<dbReference type="Gene3D" id="3.30.470.20">
    <property type="entry name" value="ATP-grasp fold, B domain"/>
    <property type="match status" value="1"/>
</dbReference>
<name>A0ABW6TT17_9ACTN</name>
<dbReference type="PROSITE" id="PS50975">
    <property type="entry name" value="ATP_GRASP"/>
    <property type="match status" value="1"/>
</dbReference>
<evidence type="ECO:0000259" key="2">
    <source>
        <dbReference type="PROSITE" id="PS50975"/>
    </source>
</evidence>
<evidence type="ECO:0000313" key="3">
    <source>
        <dbReference type="EMBL" id="MFF4215730.1"/>
    </source>
</evidence>
<dbReference type="EMBL" id="JBIAUT010000001">
    <property type="protein sequence ID" value="MFF4215730.1"/>
    <property type="molecule type" value="Genomic_DNA"/>
</dbReference>
<accession>A0ABW6TT17</accession>
<evidence type="ECO:0000313" key="4">
    <source>
        <dbReference type="Proteomes" id="UP001602123"/>
    </source>
</evidence>
<feature type="domain" description="ATP-grasp" evidence="2">
    <location>
        <begin position="136"/>
        <end position="313"/>
    </location>
</feature>
<keyword evidence="3" id="KW-0436">Ligase</keyword>
<dbReference type="InterPro" id="IPR013651">
    <property type="entry name" value="ATP-grasp_RimK-type"/>
</dbReference>
<reference evidence="3 4" key="1">
    <citation type="submission" date="2024-10" db="EMBL/GenBank/DDBJ databases">
        <title>The Natural Products Discovery Center: Release of the First 8490 Sequenced Strains for Exploring Actinobacteria Biosynthetic Diversity.</title>
        <authorList>
            <person name="Kalkreuter E."/>
            <person name="Kautsar S.A."/>
            <person name="Yang D."/>
            <person name="Bader C.D."/>
            <person name="Teijaro C.N."/>
            <person name="Fluegel L."/>
            <person name="Davis C.M."/>
            <person name="Simpson J.R."/>
            <person name="Lauterbach L."/>
            <person name="Steele A.D."/>
            <person name="Gui C."/>
            <person name="Meng S."/>
            <person name="Li G."/>
            <person name="Viehrig K."/>
            <person name="Ye F."/>
            <person name="Su P."/>
            <person name="Kiefer A.F."/>
            <person name="Nichols A."/>
            <person name="Cepeda A.J."/>
            <person name="Yan W."/>
            <person name="Fan B."/>
            <person name="Jiang Y."/>
            <person name="Adhikari A."/>
            <person name="Zheng C.-J."/>
            <person name="Schuster L."/>
            <person name="Cowan T.M."/>
            <person name="Smanski M.J."/>
            <person name="Chevrette M.G."/>
            <person name="De Carvalho L.P.S."/>
            <person name="Shen B."/>
        </authorList>
    </citation>
    <scope>NUCLEOTIDE SEQUENCE [LARGE SCALE GENOMIC DNA]</scope>
    <source>
        <strain evidence="3 4">NPDC001650</strain>
    </source>
</reference>
<dbReference type="Pfam" id="PF08443">
    <property type="entry name" value="RimK"/>
    <property type="match status" value="1"/>
</dbReference>
<dbReference type="PANTHER" id="PTHR21621">
    <property type="entry name" value="RIBOSOMAL PROTEIN S6 MODIFICATION PROTEIN"/>
    <property type="match status" value="1"/>
</dbReference>
<sequence length="317" mass="33737">MTVMVWGVPAEPPMAMVTRELAARGADVVVVDPRSLARTTVDVELSGAGPGGHRGRLAGVIRTGGRSVELESVTAAYLRPVEPDAAPGPAPAARRRARQVHDTLLSFTEAADAMGRCRLANPLSAMASNTSKPYQAQLIARHGFYTPATLVSDDPDEVLGFVDRHRGAVYKSTSGIRSVVTAFDPARDTGRLERLRWCPVQFQERLGGPDVRVHVVGDRTFAVLADSAAVDYRYARLQVGTDARLRPYELGDDVAGRCVALAADLGLPFAGVDLKLLPDGRVACFEVNPSPGFSWYEAATGLPIAAAVADWLLAPAA</sequence>
<dbReference type="SUPFAM" id="SSF56059">
    <property type="entry name" value="Glutathione synthetase ATP-binding domain-like"/>
    <property type="match status" value="1"/>
</dbReference>
<dbReference type="InterPro" id="IPR011761">
    <property type="entry name" value="ATP-grasp"/>
</dbReference>
<dbReference type="GO" id="GO:0016874">
    <property type="term" value="F:ligase activity"/>
    <property type="evidence" value="ECO:0007669"/>
    <property type="project" value="UniProtKB-KW"/>
</dbReference>
<comment type="caution">
    <text evidence="3">The sequence shown here is derived from an EMBL/GenBank/DDBJ whole genome shotgun (WGS) entry which is preliminary data.</text>
</comment>
<keyword evidence="4" id="KW-1185">Reference proteome</keyword>
<keyword evidence="1" id="KW-0067">ATP-binding</keyword>
<proteinExistence type="predicted"/>
<dbReference type="PANTHER" id="PTHR21621:SF0">
    <property type="entry name" value="BETA-CITRYLGLUTAMATE SYNTHASE B-RELATED"/>
    <property type="match status" value="1"/>
</dbReference>
<organism evidence="3 4">
    <name type="scientific">Streptomyces nondiastaticus</name>
    <dbReference type="NCBI Taxonomy" id="3154512"/>
    <lineage>
        <taxon>Bacteria</taxon>
        <taxon>Bacillati</taxon>
        <taxon>Actinomycetota</taxon>
        <taxon>Actinomycetes</taxon>
        <taxon>Kitasatosporales</taxon>
        <taxon>Streptomycetaceae</taxon>
        <taxon>Streptomyces</taxon>
    </lineage>
</organism>
<evidence type="ECO:0000256" key="1">
    <source>
        <dbReference type="PROSITE-ProRule" id="PRU00409"/>
    </source>
</evidence>
<dbReference type="Proteomes" id="UP001602123">
    <property type="component" value="Unassembled WGS sequence"/>
</dbReference>
<dbReference type="RefSeq" id="WP_388624770.1">
    <property type="nucleotide sequence ID" value="NZ_JBIAUT010000001.1"/>
</dbReference>
<keyword evidence="1" id="KW-0547">Nucleotide-binding</keyword>
<protein>
    <submittedName>
        <fullName evidence="3">RimK family alpha-L-glutamate ligase</fullName>
    </submittedName>
</protein>
<gene>
    <name evidence="3" type="ORF">ACFYZM_05550</name>
</gene>